<keyword evidence="4" id="KW-1185">Reference proteome</keyword>
<dbReference type="Pfam" id="PF00117">
    <property type="entry name" value="GATase"/>
    <property type="match status" value="1"/>
</dbReference>
<dbReference type="PRINTS" id="PR00096">
    <property type="entry name" value="GATASE"/>
</dbReference>
<dbReference type="PRINTS" id="PR00099">
    <property type="entry name" value="CPSGATASE"/>
</dbReference>
<keyword evidence="1" id="KW-0315">Glutamine amidotransferase</keyword>
<dbReference type="NCBIfam" id="TIGR00566">
    <property type="entry name" value="trpG_papA"/>
    <property type="match status" value="1"/>
</dbReference>
<name>A0ABT9VEF3_9BACI</name>
<accession>A0ABT9VEF3</accession>
<organism evidence="3 4">
    <name type="scientific">Alkalibacillus salilacus</name>
    <dbReference type="NCBI Taxonomy" id="284582"/>
    <lineage>
        <taxon>Bacteria</taxon>
        <taxon>Bacillati</taxon>
        <taxon>Bacillota</taxon>
        <taxon>Bacilli</taxon>
        <taxon>Bacillales</taxon>
        <taxon>Bacillaceae</taxon>
        <taxon>Alkalibacillus</taxon>
    </lineage>
</organism>
<reference evidence="3 4" key="1">
    <citation type="submission" date="2023-07" db="EMBL/GenBank/DDBJ databases">
        <title>Genomic Encyclopedia of Type Strains, Phase IV (KMG-IV): sequencing the most valuable type-strain genomes for metagenomic binning, comparative biology and taxonomic classification.</title>
        <authorList>
            <person name="Goeker M."/>
        </authorList>
    </citation>
    <scope>NUCLEOTIDE SEQUENCE [LARGE SCALE GENOMIC DNA]</scope>
    <source>
        <strain evidence="3 4">DSM 16460</strain>
    </source>
</reference>
<feature type="domain" description="Glutamine amidotransferase" evidence="2">
    <location>
        <begin position="3"/>
        <end position="187"/>
    </location>
</feature>
<evidence type="ECO:0000313" key="4">
    <source>
        <dbReference type="Proteomes" id="UP001224359"/>
    </source>
</evidence>
<dbReference type="InterPro" id="IPR017926">
    <property type="entry name" value="GATASE"/>
</dbReference>
<evidence type="ECO:0000256" key="1">
    <source>
        <dbReference type="ARBA" id="ARBA00022962"/>
    </source>
</evidence>
<dbReference type="SUPFAM" id="SSF52317">
    <property type="entry name" value="Class I glutamine amidotransferase-like"/>
    <property type="match status" value="1"/>
</dbReference>
<dbReference type="InterPro" id="IPR029062">
    <property type="entry name" value="Class_I_gatase-like"/>
</dbReference>
<comment type="caution">
    <text evidence="3">The sequence shown here is derived from an EMBL/GenBank/DDBJ whole genome shotgun (WGS) entry which is preliminary data.</text>
</comment>
<protein>
    <submittedName>
        <fullName evidence="3">Anthranilate synthase/aminodeoxychorismate synthase-like glutamine amidotransferase</fullName>
    </submittedName>
</protein>
<dbReference type="PANTHER" id="PTHR43418">
    <property type="entry name" value="MULTIFUNCTIONAL TRYPTOPHAN BIOSYNTHESIS PROTEIN-RELATED"/>
    <property type="match status" value="1"/>
</dbReference>
<dbReference type="Proteomes" id="UP001224359">
    <property type="component" value="Unassembled WGS sequence"/>
</dbReference>
<dbReference type="EMBL" id="JAUSTQ010000004">
    <property type="protein sequence ID" value="MDQ0159338.1"/>
    <property type="molecule type" value="Genomic_DNA"/>
</dbReference>
<dbReference type="InterPro" id="IPR050472">
    <property type="entry name" value="Anth_synth/Amidotransfase"/>
</dbReference>
<evidence type="ECO:0000259" key="2">
    <source>
        <dbReference type="Pfam" id="PF00117"/>
    </source>
</evidence>
<dbReference type="PANTHER" id="PTHR43418:SF4">
    <property type="entry name" value="MULTIFUNCTIONAL TRYPTOPHAN BIOSYNTHESIS PROTEIN"/>
    <property type="match status" value="1"/>
</dbReference>
<evidence type="ECO:0000313" key="3">
    <source>
        <dbReference type="EMBL" id="MDQ0159338.1"/>
    </source>
</evidence>
<gene>
    <name evidence="3" type="ORF">J2S77_001302</name>
</gene>
<dbReference type="Gene3D" id="3.40.50.880">
    <property type="match status" value="1"/>
</dbReference>
<dbReference type="RefSeq" id="WP_306975736.1">
    <property type="nucleotide sequence ID" value="NZ_JAUSTQ010000004.1"/>
</dbReference>
<dbReference type="PROSITE" id="PS51273">
    <property type="entry name" value="GATASE_TYPE_1"/>
    <property type="match status" value="1"/>
</dbReference>
<dbReference type="CDD" id="cd01743">
    <property type="entry name" value="GATase1_Anthranilate_Synthase"/>
    <property type="match status" value="1"/>
</dbReference>
<dbReference type="InterPro" id="IPR006221">
    <property type="entry name" value="TrpG/PapA_dom"/>
</dbReference>
<sequence>MILLIDHDDSFTYNLYQYLEELGVTVVVKRHNNIDITTINEMNPTAIVLSPGPGKPEDYPNTSEIVNEFYQSMPILGVCLGHQIIAATFGAEVKKADTVMHGKKSLILHKGHGLFSYLSQPLQVMRYHSLVVDEKTVPPIFKRQAISMDDSELMAITHDNYPLFGIQFHPESIGTAEGKQVLDRFLNHTRKENLHGTTSEIN</sequence>
<proteinExistence type="predicted"/>
<dbReference type="PRINTS" id="PR00097">
    <property type="entry name" value="ANTSNTHASEII"/>
</dbReference>